<dbReference type="PANTHER" id="PTHR36441:SF1">
    <property type="entry name" value="DUF503 DOMAIN-CONTAINING PROTEIN"/>
    <property type="match status" value="1"/>
</dbReference>
<name>A0A1M5K6C1_9FIRM</name>
<evidence type="ECO:0000313" key="2">
    <source>
        <dbReference type="Proteomes" id="UP000243255"/>
    </source>
</evidence>
<dbReference type="OrthoDB" id="9809023at2"/>
<protein>
    <recommendedName>
        <fullName evidence="3">YlxP-like protein</fullName>
    </recommendedName>
</protein>
<dbReference type="Proteomes" id="UP000243255">
    <property type="component" value="Unassembled WGS sequence"/>
</dbReference>
<sequence>MRVLVIKINLRANWVHSLKEKRMVVKSLIKKLQNKFNVSVSEIENQDIHQLITIGVCSISLSQSQSDSILENIISFVEENTDAEIIEIEHDTSLY</sequence>
<reference evidence="2" key="1">
    <citation type="submission" date="2016-11" db="EMBL/GenBank/DDBJ databases">
        <authorList>
            <person name="Varghese N."/>
            <person name="Submissions S."/>
        </authorList>
    </citation>
    <scope>NUCLEOTIDE SEQUENCE [LARGE SCALE GENOMIC DNA]</scope>
    <source>
        <strain evidence="2">DSM 2635</strain>
    </source>
</reference>
<dbReference type="EMBL" id="FQWX01000002">
    <property type="protein sequence ID" value="SHG48120.1"/>
    <property type="molecule type" value="Genomic_DNA"/>
</dbReference>
<evidence type="ECO:0008006" key="3">
    <source>
        <dbReference type="Google" id="ProtNLM"/>
    </source>
</evidence>
<dbReference type="PANTHER" id="PTHR36441">
    <property type="entry name" value="HYPOTHETICAL CYTOSOLIC PROTEIN"/>
    <property type="match status" value="1"/>
</dbReference>
<dbReference type="SUPFAM" id="SSF103007">
    <property type="entry name" value="Hypothetical protein TT1725"/>
    <property type="match status" value="1"/>
</dbReference>
<proteinExistence type="predicted"/>
<accession>A0A1M5K6C1</accession>
<keyword evidence="2" id="KW-1185">Reference proteome</keyword>
<dbReference type="Pfam" id="PF04456">
    <property type="entry name" value="DUF503"/>
    <property type="match status" value="1"/>
</dbReference>
<dbReference type="InterPro" id="IPR007546">
    <property type="entry name" value="DUF503"/>
</dbReference>
<dbReference type="Gene3D" id="3.30.70.1120">
    <property type="entry name" value="TT1725-like"/>
    <property type="match status" value="1"/>
</dbReference>
<dbReference type="RefSeq" id="WP_073123603.1">
    <property type="nucleotide sequence ID" value="NZ_BAABCH010000028.1"/>
</dbReference>
<gene>
    <name evidence="1" type="ORF">SAMN04488530_102140</name>
</gene>
<evidence type="ECO:0000313" key="1">
    <source>
        <dbReference type="EMBL" id="SHG48120.1"/>
    </source>
</evidence>
<dbReference type="AlphaFoldDB" id="A0A1M5K6C1"/>
<organism evidence="1 2">
    <name type="scientific">Asaccharospora irregularis DSM 2635</name>
    <dbReference type="NCBI Taxonomy" id="1121321"/>
    <lineage>
        <taxon>Bacteria</taxon>
        <taxon>Bacillati</taxon>
        <taxon>Bacillota</taxon>
        <taxon>Clostridia</taxon>
        <taxon>Peptostreptococcales</taxon>
        <taxon>Peptostreptococcaceae</taxon>
        <taxon>Asaccharospora</taxon>
    </lineage>
</organism>
<dbReference type="InterPro" id="IPR036746">
    <property type="entry name" value="TT1725-like_sf"/>
</dbReference>
<dbReference type="STRING" id="1121321.SAMN04488530_102140"/>